<dbReference type="GO" id="GO:0015280">
    <property type="term" value="F:ligand-gated sodium channel activity"/>
    <property type="evidence" value="ECO:0007669"/>
    <property type="project" value="TreeGrafter"/>
</dbReference>
<keyword evidence="7" id="KW-0915">Sodium</keyword>
<protein>
    <submittedName>
        <fullName evidence="14">Uncharacterized protein</fullName>
    </submittedName>
</protein>
<comment type="similarity">
    <text evidence="2 12">Belongs to the amiloride-sensitive sodium channel (TC 1.A.6) family.</text>
</comment>
<evidence type="ECO:0000313" key="14">
    <source>
        <dbReference type="EMBL" id="GBM35951.1"/>
    </source>
</evidence>
<dbReference type="InterPro" id="IPR001873">
    <property type="entry name" value="ENaC"/>
</dbReference>
<evidence type="ECO:0000256" key="6">
    <source>
        <dbReference type="ARBA" id="ARBA00022989"/>
    </source>
</evidence>
<keyword evidence="5 12" id="KW-0812">Transmembrane</keyword>
<evidence type="ECO:0000256" key="2">
    <source>
        <dbReference type="ARBA" id="ARBA00007193"/>
    </source>
</evidence>
<keyword evidence="9 13" id="KW-0472">Membrane</keyword>
<evidence type="ECO:0000256" key="13">
    <source>
        <dbReference type="SAM" id="Phobius"/>
    </source>
</evidence>
<evidence type="ECO:0000256" key="11">
    <source>
        <dbReference type="ARBA" id="ARBA00023303"/>
    </source>
</evidence>
<evidence type="ECO:0000256" key="9">
    <source>
        <dbReference type="ARBA" id="ARBA00023136"/>
    </source>
</evidence>
<sequence>MAKQKKEILKTAVIILCVVGFVWQTFQFLFMYWTYPTVIDIQVSIEPEIDIPGITVCNDNGFKPENICNLGPYCTLRAMLKFLPTCQLSPTICLNGRPMQDFRAVTYNRFFTEFNLNASMFEEIKVPLDEFLKCKIVSGSGERECDTEHAIVGSFYSAGNAPSVCYTINTLWSQPHLEIQKIKKSEKIVMQFFVDISFRNRSAPLDLRQYPTFNGFSSSSVQMAIHSPYISGSPYVAGVGFLGGKNYKVKVKENEKHLLPPPYQTNCTDYMPQWRARGGVGPLNQIMVLQECKLNETLRQLGCVPFTVDYPHDALICKFCETCKSE</sequence>
<dbReference type="PANTHER" id="PTHR11690">
    <property type="entry name" value="AMILORIDE-SENSITIVE SODIUM CHANNEL-RELATED"/>
    <property type="match status" value="1"/>
</dbReference>
<comment type="caution">
    <text evidence="14">The sequence shown here is derived from an EMBL/GenBank/DDBJ whole genome shotgun (WGS) entry which is preliminary data.</text>
</comment>
<dbReference type="OrthoDB" id="6435270at2759"/>
<keyword evidence="3 12" id="KW-0813">Transport</keyword>
<keyword evidence="15" id="KW-1185">Reference proteome</keyword>
<evidence type="ECO:0000256" key="4">
    <source>
        <dbReference type="ARBA" id="ARBA00022461"/>
    </source>
</evidence>
<keyword evidence="11 12" id="KW-0407">Ion channel</keyword>
<accession>A0A4Y2F4A9</accession>
<feature type="transmembrane region" description="Helical" evidence="13">
    <location>
        <begin position="12"/>
        <end position="35"/>
    </location>
</feature>
<evidence type="ECO:0000256" key="12">
    <source>
        <dbReference type="RuleBase" id="RU000679"/>
    </source>
</evidence>
<keyword evidence="6 13" id="KW-1133">Transmembrane helix</keyword>
<evidence type="ECO:0000256" key="1">
    <source>
        <dbReference type="ARBA" id="ARBA00004141"/>
    </source>
</evidence>
<reference evidence="14 15" key="1">
    <citation type="journal article" date="2019" name="Sci. Rep.">
        <title>Orb-weaving spider Araneus ventricosus genome elucidates the spidroin gene catalogue.</title>
        <authorList>
            <person name="Kono N."/>
            <person name="Nakamura H."/>
            <person name="Ohtoshi R."/>
            <person name="Moran D.A.P."/>
            <person name="Shinohara A."/>
            <person name="Yoshida Y."/>
            <person name="Fujiwara M."/>
            <person name="Mori M."/>
            <person name="Tomita M."/>
            <person name="Arakawa K."/>
        </authorList>
    </citation>
    <scope>NUCLEOTIDE SEQUENCE [LARGE SCALE GENOMIC DNA]</scope>
</reference>
<name>A0A4Y2F4A9_ARAVE</name>
<dbReference type="EMBL" id="BGPR01000798">
    <property type="protein sequence ID" value="GBM35951.1"/>
    <property type="molecule type" value="Genomic_DNA"/>
</dbReference>
<evidence type="ECO:0000256" key="3">
    <source>
        <dbReference type="ARBA" id="ARBA00022448"/>
    </source>
</evidence>
<keyword evidence="10 12" id="KW-0739">Sodium transport</keyword>
<evidence type="ECO:0000256" key="8">
    <source>
        <dbReference type="ARBA" id="ARBA00023065"/>
    </source>
</evidence>
<comment type="subcellular location">
    <subcellularLocation>
        <location evidence="1">Membrane</location>
        <topology evidence="1">Multi-pass membrane protein</topology>
    </subcellularLocation>
</comment>
<keyword evidence="8 12" id="KW-0406">Ion transport</keyword>
<evidence type="ECO:0000313" key="15">
    <source>
        <dbReference type="Proteomes" id="UP000499080"/>
    </source>
</evidence>
<dbReference type="Proteomes" id="UP000499080">
    <property type="component" value="Unassembled WGS sequence"/>
</dbReference>
<evidence type="ECO:0000256" key="5">
    <source>
        <dbReference type="ARBA" id="ARBA00022692"/>
    </source>
</evidence>
<organism evidence="14 15">
    <name type="scientific">Araneus ventricosus</name>
    <name type="common">Orbweaver spider</name>
    <name type="synonym">Epeira ventricosa</name>
    <dbReference type="NCBI Taxonomy" id="182803"/>
    <lineage>
        <taxon>Eukaryota</taxon>
        <taxon>Metazoa</taxon>
        <taxon>Ecdysozoa</taxon>
        <taxon>Arthropoda</taxon>
        <taxon>Chelicerata</taxon>
        <taxon>Arachnida</taxon>
        <taxon>Araneae</taxon>
        <taxon>Araneomorphae</taxon>
        <taxon>Entelegynae</taxon>
        <taxon>Araneoidea</taxon>
        <taxon>Araneidae</taxon>
        <taxon>Araneus</taxon>
    </lineage>
</organism>
<dbReference type="AlphaFoldDB" id="A0A4Y2F4A9"/>
<dbReference type="GO" id="GO:0005886">
    <property type="term" value="C:plasma membrane"/>
    <property type="evidence" value="ECO:0007669"/>
    <property type="project" value="TreeGrafter"/>
</dbReference>
<proteinExistence type="inferred from homology"/>
<evidence type="ECO:0000256" key="7">
    <source>
        <dbReference type="ARBA" id="ARBA00023053"/>
    </source>
</evidence>
<dbReference type="Pfam" id="PF00858">
    <property type="entry name" value="ASC"/>
    <property type="match status" value="1"/>
</dbReference>
<keyword evidence="4 12" id="KW-0894">Sodium channel</keyword>
<gene>
    <name evidence="14" type="ORF">AVEN_31403_1</name>
</gene>
<evidence type="ECO:0000256" key="10">
    <source>
        <dbReference type="ARBA" id="ARBA00023201"/>
    </source>
</evidence>